<dbReference type="GO" id="GO:0003997">
    <property type="term" value="F:acyl-CoA oxidase activity"/>
    <property type="evidence" value="ECO:0007669"/>
    <property type="project" value="InterPro"/>
</dbReference>
<comment type="cofactor">
    <cofactor evidence="1">
        <name>FAD</name>
        <dbReference type="ChEBI" id="CHEBI:57692"/>
    </cofactor>
</comment>
<name>A0A1I1USR0_9ACTN</name>
<dbReference type="Proteomes" id="UP000198716">
    <property type="component" value="Unassembled WGS sequence"/>
</dbReference>
<dbReference type="InterPro" id="IPR036250">
    <property type="entry name" value="AcylCo_DH-like_C"/>
</dbReference>
<evidence type="ECO:0000259" key="9">
    <source>
        <dbReference type="Pfam" id="PF22924"/>
    </source>
</evidence>
<dbReference type="GO" id="GO:0071949">
    <property type="term" value="F:FAD binding"/>
    <property type="evidence" value="ECO:0007669"/>
    <property type="project" value="InterPro"/>
</dbReference>
<keyword evidence="7" id="KW-0443">Lipid metabolism</keyword>
<keyword evidence="4" id="KW-0274">FAD</keyword>
<dbReference type="PIRSF" id="PIRSF000168">
    <property type="entry name" value="Acyl-CoA_oxidase"/>
    <property type="match status" value="1"/>
</dbReference>
<dbReference type="PANTHER" id="PTHR10909:SF382">
    <property type="entry name" value="ACYL-COENZYME A OXIDASE"/>
    <property type="match status" value="1"/>
</dbReference>
<comment type="similarity">
    <text evidence="2">Belongs to the acyl-CoA oxidase family.</text>
</comment>
<keyword evidence="11" id="KW-1185">Reference proteome</keyword>
<evidence type="ECO:0000313" key="11">
    <source>
        <dbReference type="Proteomes" id="UP000198716"/>
    </source>
</evidence>
<reference evidence="11" key="1">
    <citation type="submission" date="2016-10" db="EMBL/GenBank/DDBJ databases">
        <authorList>
            <person name="Varghese N."/>
            <person name="Submissions S."/>
        </authorList>
    </citation>
    <scope>NUCLEOTIDE SEQUENCE [LARGE SCALE GENOMIC DNA]</scope>
    <source>
        <strain evidence="11">DSM 45004</strain>
    </source>
</reference>
<feature type="domain" description="Acyl-CoA oxidase C-alpha1" evidence="9">
    <location>
        <begin position="285"/>
        <end position="428"/>
    </location>
</feature>
<protein>
    <submittedName>
        <fullName evidence="10">Acyl-coenzyme A oxidase</fullName>
    </submittedName>
</protein>
<dbReference type="GO" id="GO:0005504">
    <property type="term" value="F:fatty acid binding"/>
    <property type="evidence" value="ECO:0007669"/>
    <property type="project" value="TreeGrafter"/>
</dbReference>
<dbReference type="Pfam" id="PF22924">
    <property type="entry name" value="ACOX_C_alpha1"/>
    <property type="match status" value="1"/>
</dbReference>
<evidence type="ECO:0000256" key="2">
    <source>
        <dbReference type="ARBA" id="ARBA00006288"/>
    </source>
</evidence>
<dbReference type="InterPro" id="IPR055060">
    <property type="entry name" value="ACOX_C_alpha1"/>
</dbReference>
<dbReference type="SUPFAM" id="SSF47203">
    <property type="entry name" value="Acyl-CoA dehydrogenase C-terminal domain-like"/>
    <property type="match status" value="2"/>
</dbReference>
<evidence type="ECO:0000256" key="5">
    <source>
        <dbReference type="ARBA" id="ARBA00022832"/>
    </source>
</evidence>
<dbReference type="InterPro" id="IPR009100">
    <property type="entry name" value="AcylCoA_DH/oxidase_NM_dom_sf"/>
</dbReference>
<organism evidence="10 11">
    <name type="scientific">Actinopolyspora alba</name>
    <dbReference type="NCBI Taxonomy" id="673379"/>
    <lineage>
        <taxon>Bacteria</taxon>
        <taxon>Bacillati</taxon>
        <taxon>Actinomycetota</taxon>
        <taxon>Actinomycetes</taxon>
        <taxon>Actinopolysporales</taxon>
        <taxon>Actinopolysporaceae</taxon>
        <taxon>Actinopolyspora</taxon>
        <taxon>Actinopolyspora alba group</taxon>
    </lineage>
</organism>
<feature type="domain" description="Acyl-CoA oxidase C-terminal" evidence="8">
    <location>
        <begin position="451"/>
        <end position="592"/>
    </location>
</feature>
<dbReference type="InterPro" id="IPR012258">
    <property type="entry name" value="Acyl-CoA_oxidase"/>
</dbReference>
<evidence type="ECO:0000259" key="8">
    <source>
        <dbReference type="Pfam" id="PF01756"/>
    </source>
</evidence>
<dbReference type="AlphaFoldDB" id="A0A1I1USR0"/>
<dbReference type="Gene3D" id="1.20.140.10">
    <property type="entry name" value="Butyryl-CoA Dehydrogenase, subunit A, domain 3"/>
    <property type="match status" value="2"/>
</dbReference>
<dbReference type="Gene3D" id="2.40.110.10">
    <property type="entry name" value="Butyryl-CoA Dehydrogenase, subunit A, domain 2"/>
    <property type="match status" value="1"/>
</dbReference>
<dbReference type="GO" id="GO:0055088">
    <property type="term" value="P:lipid homeostasis"/>
    <property type="evidence" value="ECO:0007669"/>
    <property type="project" value="TreeGrafter"/>
</dbReference>
<keyword evidence="5" id="KW-0276">Fatty acid metabolism</keyword>
<dbReference type="InterPro" id="IPR046373">
    <property type="entry name" value="Acyl-CoA_Oxase/DH_mid-dom_sf"/>
</dbReference>
<dbReference type="RefSeq" id="WP_092924113.1">
    <property type="nucleotide sequence ID" value="NZ_FOMZ01000002.1"/>
</dbReference>
<dbReference type="FunFam" id="1.20.140.10:FF:000007">
    <property type="entry name" value="Acyl-coenzyme A oxidase"/>
    <property type="match status" value="1"/>
</dbReference>
<dbReference type="GO" id="GO:0033540">
    <property type="term" value="P:fatty acid beta-oxidation using acyl-CoA oxidase"/>
    <property type="evidence" value="ECO:0007669"/>
    <property type="project" value="TreeGrafter"/>
</dbReference>
<dbReference type="InterPro" id="IPR002655">
    <property type="entry name" value="Acyl-CoA_oxidase_C"/>
</dbReference>
<evidence type="ECO:0000256" key="4">
    <source>
        <dbReference type="ARBA" id="ARBA00022827"/>
    </source>
</evidence>
<sequence>MVSQDHEPGDGAADELTRLVYDGTFETVHREARDILRHPVFDHRDGLTAEQEGRLAYERTRTVHHRMGPAEKTARDPLRLTAAGEWSCLLDTTTLPLLMSHYNLCLGTILTHGRERDDLEDHLAELREMSSVGVLMVSELGYGNNASALETEAVYDPERREFVLNTPAPRARKFMPYTGIPDIPKLAVVLARLVTENKDRGVFPFLVRVSDENGLRPGIHAVKCPEKAGLALDNGITWFDHVRIPRRNLLAGDMATLEADGTFRAAITGKRARFLRALERVHLGRLCLAGAVVAAGRAAISLTVTYGQRRLTAAPGHGSVAVMAYRSHQREVLTSLAKVYATTFLVNHVKRWFDAGGEADAELQRLVALTKALCGSEMSEVLHACRERCGAQGMLRINRIPDYVAMAQGVVTAEGDNLPLLSTTAYQLLQHEEQAEESTPAPPRDSEDPSWHIRLLRFRERRLRQRARERMRDRLRGEATLLEAWNDSSTLAIDMAHTRAARIALECFHDAADASPHPRARAALRRLASLYGLLTVRGNADWYLANRALTPEQTDALPDMVDGLCSRIAPDAELLTEGFAIPAELLRAPIAGDDHIAAMQRFASEKRGATDGTEAPEEERV</sequence>
<accession>A0A1I1USR0</accession>
<dbReference type="SUPFAM" id="SSF56645">
    <property type="entry name" value="Acyl-CoA dehydrogenase NM domain-like"/>
    <property type="match status" value="1"/>
</dbReference>
<evidence type="ECO:0000313" key="10">
    <source>
        <dbReference type="EMBL" id="SFD72708.1"/>
    </source>
</evidence>
<keyword evidence="6" id="KW-0560">Oxidoreductase</keyword>
<dbReference type="PANTHER" id="PTHR10909">
    <property type="entry name" value="ELECTRON TRANSPORT OXIDOREDUCTASE"/>
    <property type="match status" value="1"/>
</dbReference>
<evidence type="ECO:0000256" key="1">
    <source>
        <dbReference type="ARBA" id="ARBA00001974"/>
    </source>
</evidence>
<evidence type="ECO:0000256" key="6">
    <source>
        <dbReference type="ARBA" id="ARBA00023002"/>
    </source>
</evidence>
<evidence type="ECO:0000256" key="3">
    <source>
        <dbReference type="ARBA" id="ARBA00022630"/>
    </source>
</evidence>
<evidence type="ECO:0000256" key="7">
    <source>
        <dbReference type="ARBA" id="ARBA00023098"/>
    </source>
</evidence>
<keyword evidence="3" id="KW-0285">Flavoprotein</keyword>
<dbReference type="Pfam" id="PF01756">
    <property type="entry name" value="ACOX"/>
    <property type="match status" value="1"/>
</dbReference>
<gene>
    <name evidence="10" type="ORF">SAMN04487819_102341</name>
</gene>
<dbReference type="EMBL" id="FOMZ01000002">
    <property type="protein sequence ID" value="SFD72708.1"/>
    <property type="molecule type" value="Genomic_DNA"/>
</dbReference>
<proteinExistence type="inferred from homology"/>